<evidence type="ECO:0000313" key="2">
    <source>
        <dbReference type="EMBL" id="SDJ63682.1"/>
    </source>
</evidence>
<dbReference type="Proteomes" id="UP000198882">
    <property type="component" value="Unassembled WGS sequence"/>
</dbReference>
<protein>
    <submittedName>
        <fullName evidence="2">Uncharacterized protein</fullName>
    </submittedName>
</protein>
<sequence length="92" mass="10095">MNKHFDDSRYYLSRAGEHAKLGLSEALEPYATRLRDLVGRESEPEPEPSRLEAVRDGVSDLERNAAGQARAVVGNARATLSRSDAADPADDR</sequence>
<proteinExistence type="predicted"/>
<dbReference type="AlphaFoldDB" id="A0A1G8VC36"/>
<keyword evidence="3" id="KW-1185">Reference proteome</keyword>
<gene>
    <name evidence="2" type="ORF">SAMN04515672_1274</name>
</gene>
<evidence type="ECO:0000256" key="1">
    <source>
        <dbReference type="SAM" id="MobiDB-lite"/>
    </source>
</evidence>
<dbReference type="OrthoDB" id="206274at2157"/>
<accession>A0A1G8VC36</accession>
<dbReference type="EMBL" id="FNFE01000001">
    <property type="protein sequence ID" value="SDJ63682.1"/>
    <property type="molecule type" value="Genomic_DNA"/>
</dbReference>
<feature type="region of interest" description="Disordered" evidence="1">
    <location>
        <begin position="69"/>
        <end position="92"/>
    </location>
</feature>
<dbReference type="Pfam" id="PF24430">
    <property type="entry name" value="DUF7553"/>
    <property type="match status" value="1"/>
</dbReference>
<evidence type="ECO:0000313" key="3">
    <source>
        <dbReference type="Proteomes" id="UP000198882"/>
    </source>
</evidence>
<name>A0A1G8VC36_9EURY</name>
<reference evidence="3" key="1">
    <citation type="submission" date="2016-10" db="EMBL/GenBank/DDBJ databases">
        <authorList>
            <person name="Varghese N."/>
            <person name="Submissions S."/>
        </authorList>
    </citation>
    <scope>NUCLEOTIDE SEQUENCE [LARGE SCALE GENOMIC DNA]</scope>
    <source>
        <strain evidence="3">B4,CECT 8067,JCM 17497</strain>
    </source>
</reference>
<dbReference type="RefSeq" id="WP_090303702.1">
    <property type="nucleotide sequence ID" value="NZ_FNFE01000001.1"/>
</dbReference>
<organism evidence="2 3">
    <name type="scientific">Natronorubrum texcoconense</name>
    <dbReference type="NCBI Taxonomy" id="1095776"/>
    <lineage>
        <taxon>Archaea</taxon>
        <taxon>Methanobacteriati</taxon>
        <taxon>Methanobacteriota</taxon>
        <taxon>Stenosarchaea group</taxon>
        <taxon>Halobacteria</taxon>
        <taxon>Halobacteriales</taxon>
        <taxon>Natrialbaceae</taxon>
        <taxon>Natronorubrum</taxon>
    </lineage>
</organism>
<dbReference type="InterPro" id="IPR055975">
    <property type="entry name" value="DUF7553"/>
</dbReference>